<protein>
    <recommendedName>
        <fullName evidence="3">Adenosine deaminase</fullName>
    </recommendedName>
</protein>
<evidence type="ECO:0000313" key="1">
    <source>
        <dbReference type="EMBL" id="QPB83607.1"/>
    </source>
</evidence>
<evidence type="ECO:0000313" key="2">
    <source>
        <dbReference type="Proteomes" id="UP000305729"/>
    </source>
</evidence>
<name>A0A5S3V3G1_9GAMM</name>
<dbReference type="InterPro" id="IPR006330">
    <property type="entry name" value="Ado/ade_deaminase"/>
</dbReference>
<sequence length="854" mass="96875">MFKVTDSTAVLAAFLSSDRLVLSDILPAKSRTHSKGLLTKAILDYQPYVHRKLRTDDVQAMISLYQLSDTNTAIRPLLSSLANEYLDWQGNCFVVKPQRLSDWLALLSLLDGSWVIALAYADLHVNFEFSVSELAHCIESFQCPFALPRRMSKSFADNHVHLGGHGYLGPSLLSFCLYGAEIKNKFHWPVRPEYTVYESGYLNKQDIATQCCLIGDALAHGVFTNDKTIQYRDNTTSGDKFEHKTLDAIKCYEAETAPQQFIAKATCESQPSAKRWLLYLTGLLVESRIESGSLLLLARLTNILRNYMLVSGVGLSQFVEVSRFGARYQRGESHTLGAGVVNESLEADLDKGVMREFRTTPNTLLKGKNQKIKPDAFFASLKQLYLNSFAENTHFVLHFTRSGSREDKLQEARRHALRQQTELLQDFTHSVTFSEQECETISGLAKFAYLDLRKAIRGYDVAGNENELPVEVFAPALRVLRDSKYPTQGVKFNRLPKPFITVHAGEDFSHLLSGMRAIDEAVVFCDYGVGDRLGHALAMGVCPKKWASRQDRAYLSVGEHLDNLVWCHQKALSVIQSVPEMVGVLPLLQEKIHYWSEFLYGEAQPPKRLYDAWLLRRNCPIILKSDTQQALKLPVVGQFDPRLSGWVMDFGAQSKVAGHTKHIQLWEKYLFANRDPEFSQRRGTLLSVDCSAQQSAQTFGFSHGRYFDSVSAAELTLYEAIQDWQMEHYAALGIVIEACPTSNIFIGRFEHYKEHPIYRWDPPNKNWLKKGEKFNQFGLRKGPVAVCVNTDDAALMPTTIDNEHRILEQVAVHDYEVGAMVAEDWVERIRQRGLELFRQNHLDWFSEADKTALT</sequence>
<dbReference type="AlphaFoldDB" id="A0A5S3V3G1"/>
<dbReference type="GO" id="GO:0043103">
    <property type="term" value="P:hypoxanthine salvage"/>
    <property type="evidence" value="ECO:0007669"/>
    <property type="project" value="TreeGrafter"/>
</dbReference>
<dbReference type="RefSeq" id="WP_138536391.1">
    <property type="nucleotide sequence ID" value="NZ_CP045429.1"/>
</dbReference>
<gene>
    <name evidence="1" type="ORF">CWC22_011650</name>
</gene>
<dbReference type="NCBIfam" id="NF041744">
    <property type="entry name" value="RdrB"/>
    <property type="match status" value="1"/>
</dbReference>
<reference evidence="1 2" key="1">
    <citation type="submission" date="2019-10" db="EMBL/GenBank/DDBJ databases">
        <title>Pseudoalteromonas rubra S4059.</title>
        <authorList>
            <person name="Paulsen S."/>
            <person name="Wang X."/>
        </authorList>
    </citation>
    <scope>NUCLEOTIDE SEQUENCE [LARGE SCALE GENOMIC DNA]</scope>
    <source>
        <strain evidence="1 2">S4059</strain>
    </source>
</reference>
<dbReference type="GO" id="GO:0006154">
    <property type="term" value="P:adenosine catabolic process"/>
    <property type="evidence" value="ECO:0007669"/>
    <property type="project" value="TreeGrafter"/>
</dbReference>
<dbReference type="InterPro" id="IPR032466">
    <property type="entry name" value="Metal_Hydrolase"/>
</dbReference>
<dbReference type="Proteomes" id="UP000305729">
    <property type="component" value="Chromosome 1"/>
</dbReference>
<proteinExistence type="predicted"/>
<accession>A0A5S3V3G1</accession>
<dbReference type="GO" id="GO:0046103">
    <property type="term" value="P:inosine biosynthetic process"/>
    <property type="evidence" value="ECO:0007669"/>
    <property type="project" value="TreeGrafter"/>
</dbReference>
<dbReference type="PANTHER" id="PTHR11409:SF43">
    <property type="entry name" value="ADENOSINE DEAMINASE"/>
    <property type="match status" value="1"/>
</dbReference>
<dbReference type="Gene3D" id="3.20.20.140">
    <property type="entry name" value="Metal-dependent hydrolases"/>
    <property type="match status" value="2"/>
</dbReference>
<organism evidence="1 2">
    <name type="scientific">Pseudoalteromonas rubra</name>
    <dbReference type="NCBI Taxonomy" id="43658"/>
    <lineage>
        <taxon>Bacteria</taxon>
        <taxon>Pseudomonadati</taxon>
        <taxon>Pseudomonadota</taxon>
        <taxon>Gammaproteobacteria</taxon>
        <taxon>Alteromonadales</taxon>
        <taxon>Pseudoalteromonadaceae</taxon>
        <taxon>Pseudoalteromonas</taxon>
    </lineage>
</organism>
<dbReference type="GO" id="GO:0004000">
    <property type="term" value="F:adenosine deaminase activity"/>
    <property type="evidence" value="ECO:0007669"/>
    <property type="project" value="TreeGrafter"/>
</dbReference>
<dbReference type="PANTHER" id="PTHR11409">
    <property type="entry name" value="ADENOSINE DEAMINASE"/>
    <property type="match status" value="1"/>
</dbReference>
<evidence type="ECO:0008006" key="3">
    <source>
        <dbReference type="Google" id="ProtNLM"/>
    </source>
</evidence>
<dbReference type="GO" id="GO:0005829">
    <property type="term" value="C:cytosol"/>
    <property type="evidence" value="ECO:0007669"/>
    <property type="project" value="TreeGrafter"/>
</dbReference>
<dbReference type="SUPFAM" id="SSF51556">
    <property type="entry name" value="Metallo-dependent hydrolases"/>
    <property type="match status" value="1"/>
</dbReference>
<dbReference type="EMBL" id="CP045429">
    <property type="protein sequence ID" value="QPB83607.1"/>
    <property type="molecule type" value="Genomic_DNA"/>
</dbReference>